<protein>
    <submittedName>
        <fullName evidence="3">Cysteine rich repeat-containing protein</fullName>
    </submittedName>
</protein>
<proteinExistence type="predicted"/>
<dbReference type="Proteomes" id="UP001155380">
    <property type="component" value="Unassembled WGS sequence"/>
</dbReference>
<dbReference type="Proteomes" id="UP001155079">
    <property type="component" value="Unassembled WGS sequence"/>
</dbReference>
<dbReference type="Pfam" id="PF00839">
    <property type="entry name" value="Cys_rich_FGFR"/>
    <property type="match status" value="1"/>
</dbReference>
<evidence type="ECO:0000313" key="4">
    <source>
        <dbReference type="Proteomes" id="UP001155079"/>
    </source>
</evidence>
<keyword evidence="1" id="KW-0732">Signal</keyword>
<sequence>MRIALASFLVLLASVASAQQPSRQQLMELRSVCEADLHTLCAGIQPGGGRLAQCLQQNISSVSQPCREKLAELKAARSTN</sequence>
<gene>
    <name evidence="2" type="ORF">NBH20_24560</name>
    <name evidence="3" type="ORF">NBH21_24205</name>
</gene>
<organism evidence="3 5">
    <name type="scientific">Ciceribacter sichuanensis</name>
    <dbReference type="NCBI Taxonomy" id="2949647"/>
    <lineage>
        <taxon>Bacteria</taxon>
        <taxon>Pseudomonadati</taxon>
        <taxon>Pseudomonadota</taxon>
        <taxon>Alphaproteobacteria</taxon>
        <taxon>Hyphomicrobiales</taxon>
        <taxon>Rhizobiaceae</taxon>
        <taxon>Ciceribacter</taxon>
    </lineage>
</organism>
<evidence type="ECO:0000313" key="5">
    <source>
        <dbReference type="Proteomes" id="UP001155380"/>
    </source>
</evidence>
<evidence type="ECO:0000313" key="3">
    <source>
        <dbReference type="EMBL" id="MCO5959874.1"/>
    </source>
</evidence>
<accession>A0AAJ1C133</accession>
<evidence type="ECO:0000256" key="1">
    <source>
        <dbReference type="SAM" id="SignalP"/>
    </source>
</evidence>
<feature type="signal peptide" evidence="1">
    <location>
        <begin position="1"/>
        <end position="18"/>
    </location>
</feature>
<feature type="chain" id="PRO_5042548151" evidence="1">
    <location>
        <begin position="19"/>
        <end position="80"/>
    </location>
</feature>
<dbReference type="RefSeq" id="WP_250913746.1">
    <property type="nucleotide sequence ID" value="NZ_JAMQAY010000020.1"/>
</dbReference>
<reference evidence="3 4" key="1">
    <citation type="submission" date="2022-06" db="EMBL/GenBank/DDBJ databases">
        <authorList>
            <person name="Sun Q."/>
        </authorList>
    </citation>
    <scope>NUCLEOTIDE SEQUENCE</scope>
    <source>
        <strain evidence="3">S101</strain>
        <strain evidence="2 4">S153</strain>
    </source>
</reference>
<name>A0AAJ1C133_9HYPH</name>
<keyword evidence="4" id="KW-1185">Reference proteome</keyword>
<dbReference type="EMBL" id="JAMXLX010000012">
    <property type="protein sequence ID" value="MCO5959874.1"/>
    <property type="molecule type" value="Genomic_DNA"/>
</dbReference>
<comment type="caution">
    <text evidence="3">The sequence shown here is derived from an EMBL/GenBank/DDBJ whole genome shotgun (WGS) entry which is preliminary data.</text>
</comment>
<dbReference type="AlphaFoldDB" id="A0AAJ1C133"/>
<evidence type="ECO:0000313" key="2">
    <source>
        <dbReference type="EMBL" id="MCM2404354.1"/>
    </source>
</evidence>
<dbReference type="EMBL" id="JAMQAY010000020">
    <property type="protein sequence ID" value="MCM2404354.1"/>
    <property type="molecule type" value="Genomic_DNA"/>
</dbReference>
<dbReference type="InterPro" id="IPR001893">
    <property type="entry name" value="Cys-rich_GLG1_repeat"/>
</dbReference>
<dbReference type="GO" id="GO:0016020">
    <property type="term" value="C:membrane"/>
    <property type="evidence" value="ECO:0007669"/>
    <property type="project" value="InterPro"/>
</dbReference>